<organism evidence="2 3">
    <name type="scientific">Sus scrofa</name>
    <name type="common">Pig</name>
    <dbReference type="NCBI Taxonomy" id="9823"/>
    <lineage>
        <taxon>Eukaryota</taxon>
        <taxon>Metazoa</taxon>
        <taxon>Chordata</taxon>
        <taxon>Craniata</taxon>
        <taxon>Vertebrata</taxon>
        <taxon>Euteleostomi</taxon>
        <taxon>Mammalia</taxon>
        <taxon>Eutheria</taxon>
        <taxon>Laurasiatheria</taxon>
        <taxon>Artiodactyla</taxon>
        <taxon>Suina</taxon>
        <taxon>Suidae</taxon>
        <taxon>Sus</taxon>
    </lineage>
</organism>
<feature type="compositionally biased region" description="Basic residues" evidence="1">
    <location>
        <begin position="221"/>
        <end position="230"/>
    </location>
</feature>
<dbReference type="AlphaFoldDB" id="A0A8D1CMG6"/>
<feature type="region of interest" description="Disordered" evidence="1">
    <location>
        <begin position="1"/>
        <end position="60"/>
    </location>
</feature>
<reference evidence="2" key="1">
    <citation type="submission" date="2025-08" db="UniProtKB">
        <authorList>
            <consortium name="Ensembl"/>
        </authorList>
    </citation>
    <scope>IDENTIFICATION</scope>
</reference>
<dbReference type="Ensembl" id="ENSSSCT00035019238.1">
    <property type="protein sequence ID" value="ENSSSCP00035006820.1"/>
    <property type="gene ID" value="ENSSSCG00035015118.1"/>
</dbReference>
<evidence type="ECO:0000313" key="3">
    <source>
        <dbReference type="Proteomes" id="UP000694720"/>
    </source>
</evidence>
<evidence type="ECO:0000256" key="1">
    <source>
        <dbReference type="SAM" id="MobiDB-lite"/>
    </source>
</evidence>
<sequence length="245" mass="28099">DKKWEETGVLEAENEAAPEGKKIPGFQPCRPGSIPKQKSLRLRGNKEDCEGEEGEEKNNWKREKKKITVDKSWQNQSGTGHGKFAKFKLAHNCVHSMSKQTKRVRSISFLVIMSAQRAELWALIRALELSGDQYSPEEEKWIRSDALRKVRCSPRTVTGIFSCSGEIHVFSIPVSPNGRRVSKVFHSFYEEESPVWKYLKSSKVSISGKYVALKIAKKKKRYNSQKRQSQKTKYCCGNRKNRGPY</sequence>
<dbReference type="Proteomes" id="UP000694720">
    <property type="component" value="Unplaced"/>
</dbReference>
<protein>
    <submittedName>
        <fullName evidence="2">Uncharacterized protein</fullName>
    </submittedName>
</protein>
<name>A0A8D1CMG6_PIG</name>
<accession>A0A8D1CMG6</accession>
<evidence type="ECO:0000313" key="2">
    <source>
        <dbReference type="Ensembl" id="ENSSSCP00035006820.1"/>
    </source>
</evidence>
<proteinExistence type="predicted"/>
<feature type="region of interest" description="Disordered" evidence="1">
    <location>
        <begin position="221"/>
        <end position="245"/>
    </location>
</feature>